<comment type="caution">
    <text evidence="7">The sequence shown here is derived from an EMBL/GenBank/DDBJ whole genome shotgun (WGS) entry which is preliminary data.</text>
</comment>
<protein>
    <recommendedName>
        <fullName evidence="9">G-protein coupled receptors family 1 profile domain-containing protein</fullName>
    </recommendedName>
</protein>
<keyword evidence="5" id="KW-0807">Transducer</keyword>
<keyword evidence="6" id="KW-1133">Transmembrane helix</keyword>
<feature type="transmembrane region" description="Helical" evidence="6">
    <location>
        <begin position="21"/>
        <end position="47"/>
    </location>
</feature>
<feature type="transmembrane region" description="Helical" evidence="6">
    <location>
        <begin position="146"/>
        <end position="167"/>
    </location>
</feature>
<accession>A0AAV1EHQ9</accession>
<keyword evidence="6" id="KW-0812">Transmembrane</keyword>
<evidence type="ECO:0000256" key="3">
    <source>
        <dbReference type="ARBA" id="ARBA00023170"/>
    </source>
</evidence>
<keyword evidence="2" id="KW-0297">G-protein coupled receptor</keyword>
<feature type="transmembrane region" description="Helical" evidence="6">
    <location>
        <begin position="219"/>
        <end position="244"/>
    </location>
</feature>
<gene>
    <name evidence="7" type="ORF">XNOV1_A000318</name>
</gene>
<reference evidence="7" key="1">
    <citation type="submission" date="2023-08" db="EMBL/GenBank/DDBJ databases">
        <authorList>
            <person name="Alioto T."/>
            <person name="Alioto T."/>
            <person name="Gomez Garrido J."/>
        </authorList>
    </citation>
    <scope>NUCLEOTIDE SEQUENCE</scope>
</reference>
<sequence length="293" mass="32180">MSVNSSLSSSNGSLSTFSCGSLVFLSYIPTVMTMTILLPVSITVLYLGLQQWRRSVSSPSSVSVSDFFTYNLAVMELIGLFGYFMKIATSHIRLQALSSVAVLATIFPWNGQMIFPILTSVDRYLAVVHPITYLRQKQRRGVCVRNLCTVFVWISCCAGVGFLPLLYQSYALLPSVIMMAVFLFALIFCSVSVLRVLIRPGPGEASADRVQIHQSKRRAFNTILIIFGVLLLRFGGTMVCNLLLASSVVTKGEWCLVGVFSALVSLPSSLVLPLLFLHREGKLPGCRRSTNLS</sequence>
<comment type="subcellular location">
    <subcellularLocation>
        <location evidence="1">Membrane</location>
        <topology evidence="1">Multi-pass membrane protein</topology>
    </subcellularLocation>
</comment>
<dbReference type="GO" id="GO:0007200">
    <property type="term" value="P:phospholipase C-activating G protein-coupled receptor signaling pathway"/>
    <property type="evidence" value="ECO:0007669"/>
    <property type="project" value="TreeGrafter"/>
</dbReference>
<organism evidence="7 8">
    <name type="scientific">Xyrichtys novacula</name>
    <name type="common">Pearly razorfish</name>
    <name type="synonym">Hemipteronotus novacula</name>
    <dbReference type="NCBI Taxonomy" id="13765"/>
    <lineage>
        <taxon>Eukaryota</taxon>
        <taxon>Metazoa</taxon>
        <taxon>Chordata</taxon>
        <taxon>Craniata</taxon>
        <taxon>Vertebrata</taxon>
        <taxon>Euteleostomi</taxon>
        <taxon>Actinopterygii</taxon>
        <taxon>Neopterygii</taxon>
        <taxon>Teleostei</taxon>
        <taxon>Neoteleostei</taxon>
        <taxon>Acanthomorphata</taxon>
        <taxon>Eupercaria</taxon>
        <taxon>Labriformes</taxon>
        <taxon>Labridae</taxon>
        <taxon>Xyrichtys</taxon>
    </lineage>
</organism>
<evidence type="ECO:0000256" key="5">
    <source>
        <dbReference type="ARBA" id="ARBA00023224"/>
    </source>
</evidence>
<evidence type="ECO:0008006" key="9">
    <source>
        <dbReference type="Google" id="ProtNLM"/>
    </source>
</evidence>
<keyword evidence="6" id="KW-0472">Membrane</keyword>
<feature type="transmembrane region" description="Helical" evidence="6">
    <location>
        <begin position="256"/>
        <end position="277"/>
    </location>
</feature>
<keyword evidence="3" id="KW-0675">Receptor</keyword>
<keyword evidence="4" id="KW-0325">Glycoprotein</keyword>
<name>A0AAV1EHQ9_XYRNO</name>
<feature type="transmembrane region" description="Helical" evidence="6">
    <location>
        <begin position="173"/>
        <end position="198"/>
    </location>
</feature>
<evidence type="ECO:0000256" key="4">
    <source>
        <dbReference type="ARBA" id="ARBA00023180"/>
    </source>
</evidence>
<dbReference type="GO" id="GO:0070915">
    <property type="term" value="F:lysophosphatidic acid receptor activity"/>
    <property type="evidence" value="ECO:0007669"/>
    <property type="project" value="TreeGrafter"/>
</dbReference>
<evidence type="ECO:0000313" key="7">
    <source>
        <dbReference type="EMBL" id="CAJ1048261.1"/>
    </source>
</evidence>
<dbReference type="Gene3D" id="1.20.1070.10">
    <property type="entry name" value="Rhodopsin 7-helix transmembrane proteins"/>
    <property type="match status" value="1"/>
</dbReference>
<keyword evidence="8" id="KW-1185">Reference proteome</keyword>
<evidence type="ECO:0000256" key="6">
    <source>
        <dbReference type="SAM" id="Phobius"/>
    </source>
</evidence>
<dbReference type="PANTHER" id="PTHR24232">
    <property type="entry name" value="G-PROTEIN COUPLED RECEPTOR"/>
    <property type="match status" value="1"/>
</dbReference>
<evidence type="ECO:0000313" key="8">
    <source>
        <dbReference type="Proteomes" id="UP001178508"/>
    </source>
</evidence>
<dbReference type="GO" id="GO:0035025">
    <property type="term" value="P:positive regulation of Rho protein signal transduction"/>
    <property type="evidence" value="ECO:0007669"/>
    <property type="project" value="TreeGrafter"/>
</dbReference>
<dbReference type="AlphaFoldDB" id="A0AAV1EHQ9"/>
<evidence type="ECO:0000256" key="1">
    <source>
        <dbReference type="ARBA" id="ARBA00004141"/>
    </source>
</evidence>
<dbReference type="SUPFAM" id="SSF81321">
    <property type="entry name" value="Family A G protein-coupled receptor-like"/>
    <property type="match status" value="1"/>
</dbReference>
<dbReference type="GO" id="GO:0005886">
    <property type="term" value="C:plasma membrane"/>
    <property type="evidence" value="ECO:0007669"/>
    <property type="project" value="TreeGrafter"/>
</dbReference>
<dbReference type="Proteomes" id="UP001178508">
    <property type="component" value="Unassembled WGS sequence"/>
</dbReference>
<dbReference type="PANTHER" id="PTHR24232:SF41">
    <property type="entry name" value="LYSOPHOSPHATIDIC ACID RECEPTOR 4"/>
    <property type="match status" value="1"/>
</dbReference>
<feature type="transmembrane region" description="Helical" evidence="6">
    <location>
        <begin position="67"/>
        <end position="85"/>
    </location>
</feature>
<evidence type="ECO:0000256" key="2">
    <source>
        <dbReference type="ARBA" id="ARBA00023040"/>
    </source>
</evidence>
<dbReference type="EMBL" id="CAUIWU010000006">
    <property type="protein sequence ID" value="CAJ1048261.1"/>
    <property type="molecule type" value="Genomic_DNA"/>
</dbReference>
<proteinExistence type="predicted"/>